<name>A0ABV7D1A0_9PROT</name>
<comment type="similarity">
    <text evidence="1">Belongs to the ATP12 family.</text>
</comment>
<keyword evidence="5" id="KW-1185">Reference proteome</keyword>
<proteinExistence type="inferred from homology"/>
<gene>
    <name evidence="4" type="ORF">ACFOKA_02180</name>
</gene>
<evidence type="ECO:0000256" key="2">
    <source>
        <dbReference type="ARBA" id="ARBA00022946"/>
    </source>
</evidence>
<evidence type="ECO:0000256" key="1">
    <source>
        <dbReference type="ARBA" id="ARBA00008231"/>
    </source>
</evidence>
<evidence type="ECO:0000313" key="4">
    <source>
        <dbReference type="EMBL" id="MFC3050705.1"/>
    </source>
</evidence>
<dbReference type="Proteomes" id="UP001595444">
    <property type="component" value="Unassembled WGS sequence"/>
</dbReference>
<dbReference type="PANTHER" id="PTHR21013:SF10">
    <property type="entry name" value="ATP SYNTHASE MITOCHONDRIAL F1 COMPLEX ASSEMBLY FACTOR 2"/>
    <property type="match status" value="1"/>
</dbReference>
<reference evidence="5" key="1">
    <citation type="journal article" date="2019" name="Int. J. Syst. Evol. Microbiol.">
        <title>The Global Catalogue of Microorganisms (GCM) 10K type strain sequencing project: providing services to taxonomists for standard genome sequencing and annotation.</title>
        <authorList>
            <consortium name="The Broad Institute Genomics Platform"/>
            <consortium name="The Broad Institute Genome Sequencing Center for Infectious Disease"/>
            <person name="Wu L."/>
            <person name="Ma J."/>
        </authorList>
    </citation>
    <scope>NUCLEOTIDE SEQUENCE [LARGE SCALE GENOMIC DNA]</scope>
    <source>
        <strain evidence="5">KCTC 62164</strain>
    </source>
</reference>
<dbReference type="InterPro" id="IPR042272">
    <property type="entry name" value="ATP12_ATP_synth-F1-assembly_N"/>
</dbReference>
<evidence type="ECO:0000313" key="5">
    <source>
        <dbReference type="Proteomes" id="UP001595444"/>
    </source>
</evidence>
<dbReference type="EMBL" id="JBHRSL010000002">
    <property type="protein sequence ID" value="MFC3050705.1"/>
    <property type="molecule type" value="Genomic_DNA"/>
</dbReference>
<protein>
    <submittedName>
        <fullName evidence="4">ATP12 family chaperone protein</fullName>
    </submittedName>
</protein>
<dbReference type="SUPFAM" id="SSF160909">
    <property type="entry name" value="ATP12-like"/>
    <property type="match status" value="1"/>
</dbReference>
<keyword evidence="3" id="KW-0143">Chaperone</keyword>
<dbReference type="InterPro" id="IPR011419">
    <property type="entry name" value="ATP12_ATP_synth-F1-assembly"/>
</dbReference>
<dbReference type="RefSeq" id="WP_194212763.1">
    <property type="nucleotide sequence ID" value="NZ_CP061205.1"/>
</dbReference>
<evidence type="ECO:0000256" key="3">
    <source>
        <dbReference type="ARBA" id="ARBA00023186"/>
    </source>
</evidence>
<comment type="caution">
    <text evidence="4">The sequence shown here is derived from an EMBL/GenBank/DDBJ whole genome shotgun (WGS) entry which is preliminary data.</text>
</comment>
<sequence>MKRFYKSTSVVVAEKGYEVKLDDKTLKTPAKNALLMPTKALAHKVAEEWQQQQDRIDPETMPHMRLVSTAIDRIAPQFDSVASEIAAFGATDLLCYRAEEPYELAVRQQEQWEPYLDWLEDHVGVRLVATKGIMPIQQDKKTLNALSEYVQSYTIYELAALHGFVNGFGSLVLGLAFMNGFRDFDTIWKTSLVDQLYQEEQWGEDWEATEKRTRTYNDLQASGTFLTLLKAAP</sequence>
<organism evidence="4 5">
    <name type="scientific">Kordiimonas pumila</name>
    <dbReference type="NCBI Taxonomy" id="2161677"/>
    <lineage>
        <taxon>Bacteria</taxon>
        <taxon>Pseudomonadati</taxon>
        <taxon>Pseudomonadota</taxon>
        <taxon>Alphaproteobacteria</taxon>
        <taxon>Kordiimonadales</taxon>
        <taxon>Kordiimonadaceae</taxon>
        <taxon>Kordiimonas</taxon>
    </lineage>
</organism>
<dbReference type="Gene3D" id="3.30.2180.10">
    <property type="entry name" value="ATP12-like"/>
    <property type="match status" value="1"/>
</dbReference>
<keyword evidence="2" id="KW-0809">Transit peptide</keyword>
<dbReference type="InterPro" id="IPR023335">
    <property type="entry name" value="ATP12_ortho_dom_sf"/>
</dbReference>
<dbReference type="Gene3D" id="1.10.3580.10">
    <property type="entry name" value="ATP12 ATPase"/>
    <property type="match status" value="1"/>
</dbReference>
<dbReference type="PANTHER" id="PTHR21013">
    <property type="entry name" value="ATP SYNTHASE MITOCHONDRIAL F1 COMPLEX ASSEMBLY FACTOR 2/ATP12 PROTEIN, MITOCHONDRIAL PRECURSOR"/>
    <property type="match status" value="1"/>
</dbReference>
<dbReference type="Pfam" id="PF07542">
    <property type="entry name" value="ATP12"/>
    <property type="match status" value="1"/>
</dbReference>
<accession>A0ABV7D1A0</accession>